<evidence type="ECO:0000313" key="3">
    <source>
        <dbReference type="Proteomes" id="UP000800200"/>
    </source>
</evidence>
<feature type="compositionally biased region" description="Low complexity" evidence="1">
    <location>
        <begin position="92"/>
        <end position="107"/>
    </location>
</feature>
<gene>
    <name evidence="2" type="ORF">K469DRAFT_684319</name>
</gene>
<dbReference type="Proteomes" id="UP000800200">
    <property type="component" value="Unassembled WGS sequence"/>
</dbReference>
<reference evidence="2" key="1">
    <citation type="journal article" date="2020" name="Stud. Mycol.">
        <title>101 Dothideomycetes genomes: a test case for predicting lifestyles and emergence of pathogens.</title>
        <authorList>
            <person name="Haridas S."/>
            <person name="Albert R."/>
            <person name="Binder M."/>
            <person name="Bloem J."/>
            <person name="Labutti K."/>
            <person name="Salamov A."/>
            <person name="Andreopoulos B."/>
            <person name="Baker S."/>
            <person name="Barry K."/>
            <person name="Bills G."/>
            <person name="Bluhm B."/>
            <person name="Cannon C."/>
            <person name="Castanera R."/>
            <person name="Culley D."/>
            <person name="Daum C."/>
            <person name="Ezra D."/>
            <person name="Gonzalez J."/>
            <person name="Henrissat B."/>
            <person name="Kuo A."/>
            <person name="Liang C."/>
            <person name="Lipzen A."/>
            <person name="Lutzoni F."/>
            <person name="Magnuson J."/>
            <person name="Mondo S."/>
            <person name="Nolan M."/>
            <person name="Ohm R."/>
            <person name="Pangilinan J."/>
            <person name="Park H.-J."/>
            <person name="Ramirez L."/>
            <person name="Alfaro M."/>
            <person name="Sun H."/>
            <person name="Tritt A."/>
            <person name="Yoshinaga Y."/>
            <person name="Zwiers L.-H."/>
            <person name="Turgeon B."/>
            <person name="Goodwin S."/>
            <person name="Spatafora J."/>
            <person name="Crous P."/>
            <person name="Grigoriev I."/>
        </authorList>
    </citation>
    <scope>NUCLEOTIDE SEQUENCE</scope>
    <source>
        <strain evidence="2">CBS 207.26</strain>
    </source>
</reference>
<dbReference type="AlphaFoldDB" id="A0A6A6EE29"/>
<name>A0A6A6EE29_9PEZI</name>
<evidence type="ECO:0000256" key="1">
    <source>
        <dbReference type="SAM" id="MobiDB-lite"/>
    </source>
</evidence>
<feature type="compositionally biased region" description="Basic residues" evidence="1">
    <location>
        <begin position="39"/>
        <end position="54"/>
    </location>
</feature>
<proteinExistence type="predicted"/>
<protein>
    <submittedName>
        <fullName evidence="2">Uncharacterized protein</fullName>
    </submittedName>
</protein>
<accession>A0A6A6EE29</accession>
<sequence>MSNFFQKLLCSFGMGKRKATSQAGQDASKGIEASSPPPKKTKKAPAKGGKKAKKRDQNVWQAGDDGKDAGWMVVNALILRHRICPSSNLIASTSRSSTQPRTSTSPTKAFTHSFPPSLYFTSHLYFTSRPHLAPTHLQTPSPTPREKPCWTQAQSD</sequence>
<organism evidence="2 3">
    <name type="scientific">Zopfia rhizophila CBS 207.26</name>
    <dbReference type="NCBI Taxonomy" id="1314779"/>
    <lineage>
        <taxon>Eukaryota</taxon>
        <taxon>Fungi</taxon>
        <taxon>Dikarya</taxon>
        <taxon>Ascomycota</taxon>
        <taxon>Pezizomycotina</taxon>
        <taxon>Dothideomycetes</taxon>
        <taxon>Dothideomycetes incertae sedis</taxon>
        <taxon>Zopfiaceae</taxon>
        <taxon>Zopfia</taxon>
    </lineage>
</organism>
<evidence type="ECO:0000313" key="2">
    <source>
        <dbReference type="EMBL" id="KAF2189062.1"/>
    </source>
</evidence>
<feature type="region of interest" description="Disordered" evidence="1">
    <location>
        <begin position="16"/>
        <end position="67"/>
    </location>
</feature>
<feature type="region of interest" description="Disordered" evidence="1">
    <location>
        <begin position="89"/>
        <end position="111"/>
    </location>
</feature>
<dbReference type="EMBL" id="ML994622">
    <property type="protein sequence ID" value="KAF2189062.1"/>
    <property type="molecule type" value="Genomic_DNA"/>
</dbReference>
<keyword evidence="3" id="KW-1185">Reference proteome</keyword>
<feature type="region of interest" description="Disordered" evidence="1">
    <location>
        <begin position="133"/>
        <end position="156"/>
    </location>
</feature>